<feature type="domain" description="DUF7769" evidence="1">
    <location>
        <begin position="4"/>
        <end position="44"/>
    </location>
</feature>
<protein>
    <recommendedName>
        <fullName evidence="1">DUF7769 domain-containing protein</fullName>
    </recommendedName>
</protein>
<gene>
    <name evidence="2" type="ORF">N0F65_008862</name>
</gene>
<evidence type="ECO:0000259" key="1">
    <source>
        <dbReference type="Pfam" id="PF24964"/>
    </source>
</evidence>
<reference evidence="2" key="1">
    <citation type="submission" date="2022-11" db="EMBL/GenBank/DDBJ databases">
        <authorList>
            <person name="Morgan W.R."/>
            <person name="Tartar A."/>
        </authorList>
    </citation>
    <scope>NUCLEOTIDE SEQUENCE</scope>
    <source>
        <strain evidence="2">ARSEF 373</strain>
    </source>
</reference>
<dbReference type="PANTHER" id="PTHR33889:SF7">
    <property type="entry name" value="OS04G0681850 PROTEIN"/>
    <property type="match status" value="1"/>
</dbReference>
<comment type="caution">
    <text evidence="2">The sequence shown here is derived from an EMBL/GenBank/DDBJ whole genome shotgun (WGS) entry which is preliminary data.</text>
</comment>
<evidence type="ECO:0000313" key="2">
    <source>
        <dbReference type="EMBL" id="DAZ93068.1"/>
    </source>
</evidence>
<organism evidence="2 3">
    <name type="scientific">Lagenidium giganteum</name>
    <dbReference type="NCBI Taxonomy" id="4803"/>
    <lineage>
        <taxon>Eukaryota</taxon>
        <taxon>Sar</taxon>
        <taxon>Stramenopiles</taxon>
        <taxon>Oomycota</taxon>
        <taxon>Peronosporomycetes</taxon>
        <taxon>Pythiales</taxon>
        <taxon>Pythiaceae</taxon>
    </lineage>
</organism>
<keyword evidence="3" id="KW-1185">Reference proteome</keyword>
<dbReference type="EMBL" id="DAKRPA010000348">
    <property type="protein sequence ID" value="DAZ93068.1"/>
    <property type="molecule type" value="Genomic_DNA"/>
</dbReference>
<dbReference type="AlphaFoldDB" id="A0AAV2YID6"/>
<sequence length="101" mass="11208">MMHLLQMSNKGKLMHGDITRTAQFFGISPKTVARVWSRGIESLEAGKDCADVSARRKNACGRKGYDSAALLKKIEAVPLHRRTLCAHSQLRLVSVDPRCTD</sequence>
<dbReference type="Proteomes" id="UP001146120">
    <property type="component" value="Unassembled WGS sequence"/>
</dbReference>
<proteinExistence type="predicted"/>
<reference evidence="2" key="2">
    <citation type="journal article" date="2023" name="Microbiol Resour">
        <title>Decontamination and Annotation of the Draft Genome Sequence of the Oomycete Lagenidium giganteum ARSEF 373.</title>
        <authorList>
            <person name="Morgan W.R."/>
            <person name="Tartar A."/>
        </authorList>
    </citation>
    <scope>NUCLEOTIDE SEQUENCE</scope>
    <source>
        <strain evidence="2">ARSEF 373</strain>
    </source>
</reference>
<evidence type="ECO:0000313" key="3">
    <source>
        <dbReference type="Proteomes" id="UP001146120"/>
    </source>
</evidence>
<name>A0AAV2YID6_9STRA</name>
<dbReference type="PANTHER" id="PTHR33889">
    <property type="entry name" value="OS04G0681850 PROTEIN"/>
    <property type="match status" value="1"/>
</dbReference>
<dbReference type="Pfam" id="PF24964">
    <property type="entry name" value="DUF7769"/>
    <property type="match status" value="1"/>
</dbReference>
<accession>A0AAV2YID6</accession>
<dbReference type="InterPro" id="IPR056671">
    <property type="entry name" value="DUF7769"/>
</dbReference>